<dbReference type="CDD" id="cd12870">
    <property type="entry name" value="MqsA"/>
    <property type="match status" value="1"/>
</dbReference>
<dbReference type="InterPro" id="IPR022451">
    <property type="entry name" value="CHP03829_YokU"/>
</dbReference>
<dbReference type="NCBIfam" id="TIGR03829">
    <property type="entry name" value="YokU_near_AblA"/>
    <property type="match status" value="1"/>
</dbReference>
<reference evidence="1 2" key="1">
    <citation type="submission" date="2020-02" db="EMBL/GenBank/DDBJ databases">
        <title>Bacillus aquiflavi sp. nov., isolated from yellow water of strong flavor Chinese baijiu in Yibin region of China.</title>
        <authorList>
            <person name="Xie J."/>
        </authorList>
    </citation>
    <scope>NUCLEOTIDE SEQUENCE [LARGE SCALE GENOMIC DNA]</scope>
    <source>
        <strain evidence="1 2">SA4</strain>
    </source>
</reference>
<proteinExistence type="predicted"/>
<dbReference type="Pfam" id="PF14122">
    <property type="entry name" value="YokU"/>
    <property type="match status" value="1"/>
</dbReference>
<protein>
    <submittedName>
        <fullName evidence="1">YokU family protein</fullName>
    </submittedName>
</protein>
<keyword evidence="2" id="KW-1185">Reference proteome</keyword>
<comment type="caution">
    <text evidence="1">The sequence shown here is derived from an EMBL/GenBank/DDBJ whole genome shotgun (WGS) entry which is preliminary data.</text>
</comment>
<gene>
    <name evidence="1" type="ORF">G4D63_21380</name>
</gene>
<dbReference type="InterPro" id="IPR022453">
    <property type="entry name" value="Znf_MqsA-type"/>
</dbReference>
<dbReference type="EMBL" id="JAAIWM010000018">
    <property type="protein sequence ID" value="NEY74245.1"/>
    <property type="molecule type" value="Genomic_DNA"/>
</dbReference>
<accession>A0A6M0QD98</accession>
<dbReference type="Proteomes" id="UP000481043">
    <property type="component" value="Unassembled WGS sequence"/>
</dbReference>
<evidence type="ECO:0000313" key="1">
    <source>
        <dbReference type="EMBL" id="NEY74245.1"/>
    </source>
</evidence>
<dbReference type="RefSeq" id="WP_163182110.1">
    <property type="nucleotide sequence ID" value="NZ_JAAIWM010000018.1"/>
</dbReference>
<name>A0A6M0QD98_9BACI</name>
<dbReference type="NCBIfam" id="TIGR03831">
    <property type="entry name" value="YgiT_finger"/>
    <property type="match status" value="1"/>
</dbReference>
<dbReference type="AlphaFoldDB" id="A0A6M0QD98"/>
<evidence type="ECO:0000313" key="2">
    <source>
        <dbReference type="Proteomes" id="UP000481043"/>
    </source>
</evidence>
<sequence length="95" mass="10755">MSREITCEWCGAEATIGSGTVYWELPDGTRAIEITEAPAVVCSDCEMVYQTDEVTKEIEDQLFLVDTKKIGSSIGFKELMEMPRLLKRNYFDFSS</sequence>
<organism evidence="1 2">
    <name type="scientific">Bacillus mesophilus</name>
    <dbReference type="NCBI Taxonomy" id="1808955"/>
    <lineage>
        <taxon>Bacteria</taxon>
        <taxon>Bacillati</taxon>
        <taxon>Bacillota</taxon>
        <taxon>Bacilli</taxon>
        <taxon>Bacillales</taxon>
        <taxon>Bacillaceae</taxon>
        <taxon>Bacillus</taxon>
    </lineage>
</organism>